<dbReference type="InterPro" id="IPR018958">
    <property type="entry name" value="Knr4/Smi1-like_dom"/>
</dbReference>
<evidence type="ECO:0000313" key="3">
    <source>
        <dbReference type="Proteomes" id="UP000251891"/>
    </source>
</evidence>
<dbReference type="Pfam" id="PF13646">
    <property type="entry name" value="HEAT_2"/>
    <property type="match status" value="1"/>
</dbReference>
<evidence type="ECO:0000313" key="2">
    <source>
        <dbReference type="EMBL" id="RAY11958.1"/>
    </source>
</evidence>
<dbReference type="AlphaFoldDB" id="A0A365GYW1"/>
<dbReference type="EMBL" id="QLYX01000015">
    <property type="protein sequence ID" value="RAY11958.1"/>
    <property type="molecule type" value="Genomic_DNA"/>
</dbReference>
<proteinExistence type="predicted"/>
<dbReference type="SMART" id="SM00860">
    <property type="entry name" value="SMI1_KNR4"/>
    <property type="match status" value="1"/>
</dbReference>
<dbReference type="RefSeq" id="WP_111870824.1">
    <property type="nucleotide sequence ID" value="NZ_QLYX01000015.1"/>
</dbReference>
<dbReference type="Gene3D" id="1.25.10.10">
    <property type="entry name" value="Leucine-rich Repeat Variant"/>
    <property type="match status" value="1"/>
</dbReference>
<keyword evidence="3" id="KW-1185">Reference proteome</keyword>
<protein>
    <recommendedName>
        <fullName evidence="1">Knr4/Smi1-like domain-containing protein</fullName>
    </recommendedName>
</protein>
<evidence type="ECO:0000259" key="1">
    <source>
        <dbReference type="SMART" id="SM00860"/>
    </source>
</evidence>
<feature type="domain" description="Knr4/Smi1-like" evidence="1">
    <location>
        <begin position="37"/>
        <end position="179"/>
    </location>
</feature>
<dbReference type="InterPro" id="IPR011989">
    <property type="entry name" value="ARM-like"/>
</dbReference>
<comment type="caution">
    <text evidence="2">The sequence shown here is derived from an EMBL/GenBank/DDBJ whole genome shotgun (WGS) entry which is preliminary data.</text>
</comment>
<reference evidence="2 3" key="1">
    <citation type="submission" date="2018-06" db="EMBL/GenBank/DDBJ databases">
        <title>Actinomadura craniellae sp. nov. isolated from marine sponge Craniella sp.</title>
        <authorList>
            <person name="Li L."/>
            <person name="Xu Q.H."/>
            <person name="Lin H.W."/>
            <person name="Lu Y.H."/>
        </authorList>
    </citation>
    <scope>NUCLEOTIDE SEQUENCE [LARGE SCALE GENOMIC DNA]</scope>
    <source>
        <strain evidence="2 3">LHW63021</strain>
    </source>
</reference>
<organism evidence="2 3">
    <name type="scientific">Actinomadura craniellae</name>
    <dbReference type="NCBI Taxonomy" id="2231787"/>
    <lineage>
        <taxon>Bacteria</taxon>
        <taxon>Bacillati</taxon>
        <taxon>Actinomycetota</taxon>
        <taxon>Actinomycetes</taxon>
        <taxon>Streptosporangiales</taxon>
        <taxon>Thermomonosporaceae</taxon>
        <taxon>Actinomadura</taxon>
    </lineage>
</organism>
<dbReference type="OrthoDB" id="1190024at2"/>
<name>A0A365GYW1_9ACTN</name>
<dbReference type="InterPro" id="IPR037883">
    <property type="entry name" value="Knr4/Smi1-like_sf"/>
</dbReference>
<dbReference type="SUPFAM" id="SSF160631">
    <property type="entry name" value="SMI1/KNR4-like"/>
    <property type="match status" value="1"/>
</dbReference>
<dbReference type="InterPro" id="IPR016024">
    <property type="entry name" value="ARM-type_fold"/>
</dbReference>
<dbReference type="SUPFAM" id="SSF48371">
    <property type="entry name" value="ARM repeat"/>
    <property type="match status" value="1"/>
</dbReference>
<sequence length="411" mass="44924">MDERLRRIAAKLAIVPHLPGRSSSFGEERHRFRLGPPLAESEIVSFERRHGITLPAGYRAFLTILGHEGAGPYYGLLPLDRWDDVIRRTRPDRCLSRPFPFHPGRSYGRDWLDGLAAETVDEPYVGTIALASMGCTYWSLLVVSGPARGRVVNVCLDRQPPKFSPDPDFLTWYERWLDEIAAGRDMGWYGFGYRPGGDAELAGVLAGGGPVHDRLGAAAALARRQDHPPAVRAALIRALSDPAAEVREAVACALAVRPDPGAEQALTVALADLDPRVRIAALHGLEKRGSGWYETARNLAVDSVPEVQCAALRVLDESGGLPDTLLEGRITDVAAEVRSTTLWLLQSRGHLRLVGTARALLADPAPNVRMAAARVLLRNAALTDVELARLRADPVDWVCGWAERFATRRGQ</sequence>
<gene>
    <name evidence="2" type="ORF">DPM19_26755</name>
</gene>
<accession>A0A365GYW1</accession>
<dbReference type="Proteomes" id="UP000251891">
    <property type="component" value="Unassembled WGS sequence"/>
</dbReference>